<dbReference type="Pfam" id="PF13516">
    <property type="entry name" value="LRR_6"/>
    <property type="match status" value="5"/>
</dbReference>
<reference evidence="5" key="1">
    <citation type="submission" date="2025-08" db="UniProtKB">
        <authorList>
            <consortium name="Ensembl"/>
        </authorList>
    </citation>
    <scope>IDENTIFICATION</scope>
</reference>
<accession>A0A8C1M1E8</accession>
<dbReference type="FunFam" id="3.80.10.10:FF:000782">
    <property type="entry name" value="Si:ch211-196h16.4"/>
    <property type="match status" value="1"/>
</dbReference>
<dbReference type="AlphaFoldDB" id="A0A8C1M1E8"/>
<keyword evidence="6" id="KW-1185">Reference proteome</keyword>
<dbReference type="Gene3D" id="3.80.10.10">
    <property type="entry name" value="Ribonuclease Inhibitor"/>
    <property type="match status" value="1"/>
</dbReference>
<evidence type="ECO:0000256" key="1">
    <source>
        <dbReference type="ARBA" id="ARBA00022614"/>
    </source>
</evidence>
<evidence type="ECO:0000313" key="6">
    <source>
        <dbReference type="Proteomes" id="UP000694427"/>
    </source>
</evidence>
<keyword evidence="3" id="KW-0732">Signal</keyword>
<dbReference type="InterPro" id="IPR001611">
    <property type="entry name" value="Leu-rich_rpt"/>
</dbReference>
<keyword evidence="2" id="KW-0677">Repeat</keyword>
<evidence type="ECO:0000259" key="4">
    <source>
        <dbReference type="Pfam" id="PF17776"/>
    </source>
</evidence>
<dbReference type="InterPro" id="IPR051261">
    <property type="entry name" value="NLR"/>
</dbReference>
<dbReference type="Pfam" id="PF17776">
    <property type="entry name" value="NLRC4_HD2"/>
    <property type="match status" value="1"/>
</dbReference>
<dbReference type="PROSITE" id="PS51450">
    <property type="entry name" value="LRR"/>
    <property type="match status" value="1"/>
</dbReference>
<dbReference type="SUPFAM" id="SSF52047">
    <property type="entry name" value="RNI-like"/>
    <property type="match status" value="1"/>
</dbReference>
<sequence length="324" mass="36353">QSKNGHLNLFLRFLLGLTVKSHEILLQGLIKQNETKSSSGNNEETVEYIKRKIRTIDSPKKSINLFHCLNELGDHSLVEEIQQYLNSGTVNKAKLSSSQWSAVVFVLLTSEKKLDEFDINKFAEGNNETKKLEVFKKLLPVIKESRSVRLYNCGLTDEGCAALTSALRSNPSHLRELDLSWNKLGNSGITLMSTVLKDFHCKLEKLELRNCVVTDEGCAALASVLRSNPEHLKELDLSWNKIGDLGMKHLSAGLKDPHCKLEKLELRCCGITVEGCAALASALRSNPEHLRYVNLSGNKLQKSEVKCLSDLKHNPHYKLEKLYS</sequence>
<evidence type="ECO:0000313" key="5">
    <source>
        <dbReference type="Ensembl" id="ENSCCRP00010070943.1"/>
    </source>
</evidence>
<name>A0A8C1M1E8_CYPCA</name>
<dbReference type="InterPro" id="IPR041267">
    <property type="entry name" value="NLRP_HD2"/>
</dbReference>
<keyword evidence="1" id="KW-0433">Leucine-rich repeat</keyword>
<dbReference type="InterPro" id="IPR032675">
    <property type="entry name" value="LRR_dom_sf"/>
</dbReference>
<dbReference type="Ensembl" id="ENSCCRT00010078416.1">
    <property type="protein sequence ID" value="ENSCCRP00010070943.1"/>
    <property type="gene ID" value="ENSCCRG00010030770.1"/>
</dbReference>
<organism evidence="5 6">
    <name type="scientific">Cyprinus carpio</name>
    <name type="common">Common carp</name>
    <dbReference type="NCBI Taxonomy" id="7962"/>
    <lineage>
        <taxon>Eukaryota</taxon>
        <taxon>Metazoa</taxon>
        <taxon>Chordata</taxon>
        <taxon>Craniata</taxon>
        <taxon>Vertebrata</taxon>
        <taxon>Euteleostomi</taxon>
        <taxon>Actinopterygii</taxon>
        <taxon>Neopterygii</taxon>
        <taxon>Teleostei</taxon>
        <taxon>Ostariophysi</taxon>
        <taxon>Cypriniformes</taxon>
        <taxon>Cyprinidae</taxon>
        <taxon>Cyprininae</taxon>
        <taxon>Cyprinus</taxon>
    </lineage>
</organism>
<reference evidence="5" key="2">
    <citation type="submission" date="2025-09" db="UniProtKB">
        <authorList>
            <consortium name="Ensembl"/>
        </authorList>
    </citation>
    <scope>IDENTIFICATION</scope>
</reference>
<feature type="chain" id="PRO_5034638263" description="NACHT LRR and PYD domain-containing protein" evidence="3">
    <location>
        <begin position="22"/>
        <end position="324"/>
    </location>
</feature>
<feature type="domain" description="NACHT LRR and PYD" evidence="4">
    <location>
        <begin position="1"/>
        <end position="80"/>
    </location>
</feature>
<proteinExistence type="predicted"/>
<dbReference type="Proteomes" id="UP000694427">
    <property type="component" value="Unplaced"/>
</dbReference>
<protein>
    <recommendedName>
        <fullName evidence="4">NACHT LRR and PYD domain-containing protein</fullName>
    </recommendedName>
</protein>
<evidence type="ECO:0000256" key="2">
    <source>
        <dbReference type="ARBA" id="ARBA00022737"/>
    </source>
</evidence>
<dbReference type="SMART" id="SM00368">
    <property type="entry name" value="LRR_RI"/>
    <property type="match status" value="5"/>
</dbReference>
<evidence type="ECO:0000256" key="3">
    <source>
        <dbReference type="SAM" id="SignalP"/>
    </source>
</evidence>
<feature type="signal peptide" evidence="3">
    <location>
        <begin position="1"/>
        <end position="21"/>
    </location>
</feature>
<dbReference type="PANTHER" id="PTHR24106">
    <property type="entry name" value="NACHT, LRR AND CARD DOMAINS-CONTAINING"/>
    <property type="match status" value="1"/>
</dbReference>